<organism evidence="2 3">
    <name type="scientific">Mytilus coruscus</name>
    <name type="common">Sea mussel</name>
    <dbReference type="NCBI Taxonomy" id="42192"/>
    <lineage>
        <taxon>Eukaryota</taxon>
        <taxon>Metazoa</taxon>
        <taxon>Spiralia</taxon>
        <taxon>Lophotrochozoa</taxon>
        <taxon>Mollusca</taxon>
        <taxon>Bivalvia</taxon>
        <taxon>Autobranchia</taxon>
        <taxon>Pteriomorphia</taxon>
        <taxon>Mytilida</taxon>
        <taxon>Mytiloidea</taxon>
        <taxon>Mytilidae</taxon>
        <taxon>Mytilinae</taxon>
        <taxon>Mytilus</taxon>
    </lineage>
</organism>
<keyword evidence="3" id="KW-1185">Reference proteome</keyword>
<dbReference type="InterPro" id="IPR036412">
    <property type="entry name" value="HAD-like_sf"/>
</dbReference>
<feature type="domain" description="C17orf113 probable zinc finger" evidence="1">
    <location>
        <begin position="210"/>
        <end position="268"/>
    </location>
</feature>
<dbReference type="InterPro" id="IPR057456">
    <property type="entry name" value="Znf_C17orf113"/>
</dbReference>
<sequence length="314" mass="35400">MSADKGTDVSKVKALVNAMHKQGIRLLAMDFDQTLISIHSGGRWKETIENLVKEVRPCMKDLIPACLEKGIYVAIVTYSAQSWLIKDLLKNLYDSANMKIRCGMSAYDMHHMYEHDADDVACSSEISLGTKHSSEDTPNHNTTSSSSIKLLLSTMFDDTSKVHNKIICQENCTSLSNDEIKRLSGQKDKFQHQWLQDKAISFCPKTTYWWLVYVEGSGTYCLLCKKHHSINTQNKATSIGENPSVRMKMSALLDHIASKKHQGAIEAEMLSRVSIFQKELTGKSKVENNVLFMAFSAMYWLAKEGIANEKFQPC</sequence>
<reference evidence="2 3" key="1">
    <citation type="submission" date="2020-06" db="EMBL/GenBank/DDBJ databases">
        <authorList>
            <person name="Li R."/>
            <person name="Bekaert M."/>
        </authorList>
    </citation>
    <scope>NUCLEOTIDE SEQUENCE [LARGE SCALE GENOMIC DNA]</scope>
    <source>
        <strain evidence="3">wild</strain>
    </source>
</reference>
<accession>A0A6J8E6D6</accession>
<dbReference type="Pfam" id="PF25431">
    <property type="entry name" value="zf-C17orf113"/>
    <property type="match status" value="1"/>
</dbReference>
<evidence type="ECO:0000313" key="3">
    <source>
        <dbReference type="Proteomes" id="UP000507470"/>
    </source>
</evidence>
<dbReference type="SUPFAM" id="SSF56784">
    <property type="entry name" value="HAD-like"/>
    <property type="match status" value="1"/>
</dbReference>
<protein>
    <recommendedName>
        <fullName evidence="1">C17orf113 probable zinc finger domain-containing protein</fullName>
    </recommendedName>
</protein>
<dbReference type="OrthoDB" id="10054414at2759"/>
<proteinExistence type="predicted"/>
<evidence type="ECO:0000313" key="2">
    <source>
        <dbReference type="EMBL" id="CAC5415152.1"/>
    </source>
</evidence>
<dbReference type="Proteomes" id="UP000507470">
    <property type="component" value="Unassembled WGS sequence"/>
</dbReference>
<dbReference type="AlphaFoldDB" id="A0A6J8E6D6"/>
<gene>
    <name evidence="2" type="ORF">MCOR_47860</name>
</gene>
<dbReference type="EMBL" id="CACVKT020008386">
    <property type="protein sequence ID" value="CAC5415152.1"/>
    <property type="molecule type" value="Genomic_DNA"/>
</dbReference>
<evidence type="ECO:0000259" key="1">
    <source>
        <dbReference type="Pfam" id="PF25431"/>
    </source>
</evidence>
<name>A0A6J8E6D6_MYTCO</name>